<organism evidence="1 2">
    <name type="scientific">Hydrocarboniphaga daqingensis</name>
    <dbReference type="NCBI Taxonomy" id="490188"/>
    <lineage>
        <taxon>Bacteria</taxon>
        <taxon>Pseudomonadati</taxon>
        <taxon>Pseudomonadota</taxon>
        <taxon>Gammaproteobacteria</taxon>
        <taxon>Nevskiales</taxon>
        <taxon>Nevskiaceae</taxon>
        <taxon>Hydrocarboniphaga</taxon>
    </lineage>
</organism>
<dbReference type="PANTHER" id="PTHR33835:SF1">
    <property type="entry name" value="METALLO-BETA-LACTAMASE DOMAIN-CONTAINING PROTEIN"/>
    <property type="match status" value="1"/>
</dbReference>
<dbReference type="Pfam" id="PF14234">
    <property type="entry name" value="DUF4336"/>
    <property type="match status" value="1"/>
</dbReference>
<dbReference type="OrthoDB" id="450111at2"/>
<reference evidence="1 2" key="1">
    <citation type="submission" date="2016-11" db="EMBL/GenBank/DDBJ databases">
        <authorList>
            <person name="Jaros S."/>
            <person name="Januszkiewicz K."/>
            <person name="Wedrychowicz H."/>
        </authorList>
    </citation>
    <scope>NUCLEOTIDE SEQUENCE [LARGE SCALE GENOMIC DNA]</scope>
    <source>
        <strain evidence="1 2">CGMCC 1.7049</strain>
    </source>
</reference>
<dbReference type="STRING" id="490188.SAMN04488068_2811"/>
<dbReference type="Proteomes" id="UP000199758">
    <property type="component" value="Unassembled WGS sequence"/>
</dbReference>
<dbReference type="Gene3D" id="3.60.15.10">
    <property type="entry name" value="Ribonuclease Z/Hydroxyacylglutathione hydrolase-like"/>
    <property type="match status" value="1"/>
</dbReference>
<evidence type="ECO:0008006" key="3">
    <source>
        <dbReference type="Google" id="ProtNLM"/>
    </source>
</evidence>
<gene>
    <name evidence="1" type="ORF">SAMN04488068_2811</name>
</gene>
<sequence length="235" mass="25884">MKLTPAPDDHDTLNPIADGIWVTSIPHRFIGLRIGTRMTVVRLPSGALLLHSPVPITAALRQAIDAIGPVGHIVCPNLFHHLYAGDAQRAYPSAVLHGPASLQRKRRDLQFGATLGDSPHPDWGGALQTITIGGSLLDETVLYHAATRTLITSDLVENFHDHAHAPTRWYLRAGGLLGKVGWHPLLRIVYVNRRKARACVERILAWPFERVVVAHGEVITNDARKAVRQGLNWLL</sequence>
<dbReference type="InterPro" id="IPR036866">
    <property type="entry name" value="RibonucZ/Hydroxyglut_hydro"/>
</dbReference>
<evidence type="ECO:0000313" key="2">
    <source>
        <dbReference type="Proteomes" id="UP000199758"/>
    </source>
</evidence>
<dbReference type="PANTHER" id="PTHR33835">
    <property type="entry name" value="YALI0C07656P"/>
    <property type="match status" value="1"/>
</dbReference>
<dbReference type="AlphaFoldDB" id="A0A1M5QSW3"/>
<accession>A0A1M5QSW3</accession>
<dbReference type="RefSeq" id="WP_072898275.1">
    <property type="nucleotide sequence ID" value="NZ_FQWZ01000006.1"/>
</dbReference>
<keyword evidence="2" id="KW-1185">Reference proteome</keyword>
<protein>
    <recommendedName>
        <fullName evidence="3">DUF4336 domain-containing protein</fullName>
    </recommendedName>
</protein>
<proteinExistence type="predicted"/>
<name>A0A1M5QSW3_9GAMM</name>
<dbReference type="InterPro" id="IPR025638">
    <property type="entry name" value="DUF4336"/>
</dbReference>
<dbReference type="SUPFAM" id="SSF56281">
    <property type="entry name" value="Metallo-hydrolase/oxidoreductase"/>
    <property type="match status" value="1"/>
</dbReference>
<dbReference type="EMBL" id="FQWZ01000006">
    <property type="protein sequence ID" value="SHH17227.1"/>
    <property type="molecule type" value="Genomic_DNA"/>
</dbReference>
<evidence type="ECO:0000313" key="1">
    <source>
        <dbReference type="EMBL" id="SHH17227.1"/>
    </source>
</evidence>